<reference evidence="2" key="1">
    <citation type="submission" date="2017-11" db="EMBL/GenBank/DDBJ databases">
        <authorList>
            <person name="Kuznetsova I."/>
            <person name="Sazanova A."/>
            <person name="Chirak E."/>
            <person name="Safronova V."/>
            <person name="Willems A."/>
        </authorList>
    </citation>
    <scope>NUCLEOTIDE SEQUENCE [LARGE SCALE GENOMIC DNA]</scope>
    <source>
        <strain evidence="2">STM 196</strain>
    </source>
</reference>
<dbReference type="EMBL" id="PGGO01000023">
    <property type="protein sequence ID" value="PSH63767.1"/>
    <property type="molecule type" value="Genomic_DNA"/>
</dbReference>
<evidence type="ECO:0000313" key="2">
    <source>
        <dbReference type="Proteomes" id="UP000241444"/>
    </source>
</evidence>
<dbReference type="RefSeq" id="WP_106713467.1">
    <property type="nucleotide sequence ID" value="NZ_PGGO01000023.1"/>
</dbReference>
<evidence type="ECO:0000313" key="1">
    <source>
        <dbReference type="EMBL" id="PSH63767.1"/>
    </source>
</evidence>
<accession>A0A2P7BBB9</accession>
<protein>
    <submittedName>
        <fullName evidence="1">Uncharacterized protein</fullName>
    </submittedName>
</protein>
<keyword evidence="2" id="KW-1185">Reference proteome</keyword>
<dbReference type="Proteomes" id="UP000241444">
    <property type="component" value="Unassembled WGS sequence"/>
</dbReference>
<sequence length="68" mass="7349">MSAANAGEADSRNQTAFKTLLRLTQLLELSVRCHPFAPNATHPLIYSSRSGHVTIQDWICVLGAGQAI</sequence>
<name>A0A2P7BBB9_9HYPH</name>
<dbReference type="AlphaFoldDB" id="A0A2P7BBB9"/>
<gene>
    <name evidence="1" type="ORF">CU102_23205</name>
</gene>
<organism evidence="1 2">
    <name type="scientific">Phyllobacterium brassicacearum</name>
    <dbReference type="NCBI Taxonomy" id="314235"/>
    <lineage>
        <taxon>Bacteria</taxon>
        <taxon>Pseudomonadati</taxon>
        <taxon>Pseudomonadota</taxon>
        <taxon>Alphaproteobacteria</taxon>
        <taxon>Hyphomicrobiales</taxon>
        <taxon>Phyllobacteriaceae</taxon>
        <taxon>Phyllobacterium</taxon>
    </lineage>
</organism>
<proteinExistence type="predicted"/>
<comment type="caution">
    <text evidence="1">The sequence shown here is derived from an EMBL/GenBank/DDBJ whole genome shotgun (WGS) entry which is preliminary data.</text>
</comment>